<name>A0A2G8LA74_STIJA</name>
<sequence length="216" mass="24175">MAGETTKGGWRLDKYVCALQGMLDDLKKAPSKPGLEAMQKYEKKVAYLKNFIQTEKLPSTTERALQHQINAPARSISLPGSKGTGPLNSSQQLHRITMAHYNKDMRNELLGEDDGFSSGGLRHRGLVEDHSTTDDLDVVLQHHRNLQEKLAEEMLSLTKNLKHNTVVASDIIKADNKRLEETNRMADSNYAKLKVESDRLEVHAKRSILAQTGVSM</sequence>
<dbReference type="EMBL" id="MRZV01000151">
    <property type="protein sequence ID" value="PIK57159.1"/>
    <property type="molecule type" value="Genomic_DNA"/>
</dbReference>
<evidence type="ECO:0000313" key="12">
    <source>
        <dbReference type="EMBL" id="PIK57159.1"/>
    </source>
</evidence>
<protein>
    <recommendedName>
        <fullName evidence="3">Vesicle transport protein USE1</fullName>
    </recommendedName>
    <alternativeName>
        <fullName evidence="11">USE1-like protein</fullName>
    </alternativeName>
</protein>
<dbReference type="InterPro" id="IPR019150">
    <property type="entry name" value="Vesicle_transport_protein_Use1"/>
</dbReference>
<comment type="similarity">
    <text evidence="2">Belongs to the USE1 family.</text>
</comment>
<proteinExistence type="inferred from homology"/>
<organism evidence="12 13">
    <name type="scientific">Stichopus japonicus</name>
    <name type="common">Sea cucumber</name>
    <dbReference type="NCBI Taxonomy" id="307972"/>
    <lineage>
        <taxon>Eukaryota</taxon>
        <taxon>Metazoa</taxon>
        <taxon>Echinodermata</taxon>
        <taxon>Eleutherozoa</taxon>
        <taxon>Echinozoa</taxon>
        <taxon>Holothuroidea</taxon>
        <taxon>Aspidochirotacea</taxon>
        <taxon>Aspidochirotida</taxon>
        <taxon>Stichopodidae</taxon>
        <taxon>Apostichopus</taxon>
    </lineage>
</organism>
<evidence type="ECO:0000256" key="1">
    <source>
        <dbReference type="ARBA" id="ARBA00004163"/>
    </source>
</evidence>
<evidence type="ECO:0000256" key="4">
    <source>
        <dbReference type="ARBA" id="ARBA00022448"/>
    </source>
</evidence>
<dbReference type="Pfam" id="PF09753">
    <property type="entry name" value="Use1"/>
    <property type="match status" value="1"/>
</dbReference>
<dbReference type="Proteomes" id="UP000230750">
    <property type="component" value="Unassembled WGS sequence"/>
</dbReference>
<dbReference type="GO" id="GO:0015031">
    <property type="term" value="P:protein transport"/>
    <property type="evidence" value="ECO:0007669"/>
    <property type="project" value="UniProtKB-KW"/>
</dbReference>
<evidence type="ECO:0000256" key="8">
    <source>
        <dbReference type="ARBA" id="ARBA00022927"/>
    </source>
</evidence>
<dbReference type="GO" id="GO:0031201">
    <property type="term" value="C:SNARE complex"/>
    <property type="evidence" value="ECO:0007669"/>
    <property type="project" value="TreeGrafter"/>
</dbReference>
<keyword evidence="9" id="KW-1133">Transmembrane helix</keyword>
<evidence type="ECO:0000256" key="3">
    <source>
        <dbReference type="ARBA" id="ARBA00015843"/>
    </source>
</evidence>
<dbReference type="GO" id="GO:0006890">
    <property type="term" value="P:retrograde vesicle-mediated transport, Golgi to endoplasmic reticulum"/>
    <property type="evidence" value="ECO:0007669"/>
    <property type="project" value="TreeGrafter"/>
</dbReference>
<evidence type="ECO:0000256" key="7">
    <source>
        <dbReference type="ARBA" id="ARBA00022892"/>
    </source>
</evidence>
<keyword evidence="4" id="KW-0813">Transport</keyword>
<dbReference type="GO" id="GO:0005789">
    <property type="term" value="C:endoplasmic reticulum membrane"/>
    <property type="evidence" value="ECO:0007669"/>
    <property type="project" value="UniProtKB-SubCell"/>
</dbReference>
<dbReference type="AlphaFoldDB" id="A0A2G8LA74"/>
<evidence type="ECO:0000313" key="13">
    <source>
        <dbReference type="Proteomes" id="UP000230750"/>
    </source>
</evidence>
<dbReference type="OrthoDB" id="4506189at2759"/>
<dbReference type="GO" id="GO:0005484">
    <property type="term" value="F:SNAP receptor activity"/>
    <property type="evidence" value="ECO:0007669"/>
    <property type="project" value="TreeGrafter"/>
</dbReference>
<keyword evidence="13" id="KW-1185">Reference proteome</keyword>
<accession>A0A2G8LA74</accession>
<reference evidence="12 13" key="1">
    <citation type="journal article" date="2017" name="PLoS Biol.">
        <title>The sea cucumber genome provides insights into morphological evolution and visceral regeneration.</title>
        <authorList>
            <person name="Zhang X."/>
            <person name="Sun L."/>
            <person name="Yuan J."/>
            <person name="Sun Y."/>
            <person name="Gao Y."/>
            <person name="Zhang L."/>
            <person name="Li S."/>
            <person name="Dai H."/>
            <person name="Hamel J.F."/>
            <person name="Liu C."/>
            <person name="Yu Y."/>
            <person name="Liu S."/>
            <person name="Lin W."/>
            <person name="Guo K."/>
            <person name="Jin S."/>
            <person name="Xu P."/>
            <person name="Storey K.B."/>
            <person name="Huan P."/>
            <person name="Zhang T."/>
            <person name="Zhou Y."/>
            <person name="Zhang J."/>
            <person name="Lin C."/>
            <person name="Li X."/>
            <person name="Xing L."/>
            <person name="Huo D."/>
            <person name="Sun M."/>
            <person name="Wang L."/>
            <person name="Mercier A."/>
            <person name="Li F."/>
            <person name="Yang H."/>
            <person name="Xiang J."/>
        </authorList>
    </citation>
    <scope>NUCLEOTIDE SEQUENCE [LARGE SCALE GENOMIC DNA]</scope>
    <source>
        <strain evidence="12">Shaxun</strain>
        <tissue evidence="12">Muscle</tissue>
    </source>
</reference>
<evidence type="ECO:0000256" key="5">
    <source>
        <dbReference type="ARBA" id="ARBA00022692"/>
    </source>
</evidence>
<keyword evidence="8" id="KW-0653">Protein transport</keyword>
<keyword evidence="10" id="KW-0472">Membrane</keyword>
<dbReference type="STRING" id="307972.A0A2G8LA74"/>
<keyword evidence="7" id="KW-0931">ER-Golgi transport</keyword>
<evidence type="ECO:0000256" key="6">
    <source>
        <dbReference type="ARBA" id="ARBA00022824"/>
    </source>
</evidence>
<evidence type="ECO:0000256" key="9">
    <source>
        <dbReference type="ARBA" id="ARBA00022989"/>
    </source>
</evidence>
<keyword evidence="6" id="KW-0256">Endoplasmic reticulum</keyword>
<dbReference type="PANTHER" id="PTHR13050:SF7">
    <property type="entry name" value="VESICLE TRANSPORT PROTEIN USE1"/>
    <property type="match status" value="1"/>
</dbReference>
<keyword evidence="5" id="KW-0812">Transmembrane</keyword>
<evidence type="ECO:0000256" key="11">
    <source>
        <dbReference type="ARBA" id="ARBA00032711"/>
    </source>
</evidence>
<gene>
    <name evidence="12" type="ORF">BSL78_05911</name>
</gene>
<comment type="subcellular location">
    <subcellularLocation>
        <location evidence="1">Endoplasmic reticulum membrane</location>
        <topology evidence="1">Single-pass type IV membrane protein</topology>
    </subcellularLocation>
</comment>
<dbReference type="CDD" id="cd15860">
    <property type="entry name" value="SNARE_USE1"/>
    <property type="match status" value="1"/>
</dbReference>
<comment type="caution">
    <text evidence="12">The sequence shown here is derived from an EMBL/GenBank/DDBJ whole genome shotgun (WGS) entry which is preliminary data.</text>
</comment>
<dbReference type="PANTHER" id="PTHR13050">
    <property type="entry name" value="USE1-LIKE PROTEIN"/>
    <property type="match status" value="1"/>
</dbReference>
<evidence type="ECO:0000256" key="10">
    <source>
        <dbReference type="ARBA" id="ARBA00023136"/>
    </source>
</evidence>
<evidence type="ECO:0000256" key="2">
    <source>
        <dbReference type="ARBA" id="ARBA00007891"/>
    </source>
</evidence>